<dbReference type="Gene3D" id="2.60.40.10">
    <property type="entry name" value="Immunoglobulins"/>
    <property type="match status" value="1"/>
</dbReference>
<feature type="transmembrane region" description="Helical" evidence="1">
    <location>
        <begin position="653"/>
        <end position="671"/>
    </location>
</feature>
<evidence type="ECO:0008006" key="4">
    <source>
        <dbReference type="Google" id="ProtNLM"/>
    </source>
</evidence>
<organism evidence="2 3">
    <name type="scientific">Rhamnusium bicolor</name>
    <dbReference type="NCBI Taxonomy" id="1586634"/>
    <lineage>
        <taxon>Eukaryota</taxon>
        <taxon>Metazoa</taxon>
        <taxon>Ecdysozoa</taxon>
        <taxon>Arthropoda</taxon>
        <taxon>Hexapoda</taxon>
        <taxon>Insecta</taxon>
        <taxon>Pterygota</taxon>
        <taxon>Neoptera</taxon>
        <taxon>Endopterygota</taxon>
        <taxon>Coleoptera</taxon>
        <taxon>Polyphaga</taxon>
        <taxon>Cucujiformia</taxon>
        <taxon>Chrysomeloidea</taxon>
        <taxon>Cerambycidae</taxon>
        <taxon>Lepturinae</taxon>
        <taxon>Rhagiini</taxon>
        <taxon>Rhamnusium</taxon>
    </lineage>
</organism>
<keyword evidence="1" id="KW-0472">Membrane</keyword>
<keyword evidence="1" id="KW-1133">Transmembrane helix</keyword>
<sequence>MMNYFNKLVQNKRTKIMYLSLLLLLLPFINVTGSINLTYIVKKDTNKIQPSCIAEELERYAAVGWVYPIPTSEQDIPNITTKFIPTIKEDYNCKFSKNDICNKRWQLRDWNIDDHSIRTNDFISDRRWEDLPTIFISNTTKEFKERVEIDNVFRSGISVRASGFIELFICSGWNPYNYPCYYFNIDKREIYFNKYSMLPKDLNDDFKSTFLEHYKGAKVNLYHNSNIPSQFLYTNTTQVSRLGPQLSILNKDLCVSLLVTTCENCEMTFFYQNASIRKILKYVGPMEANDICISEPYNLKRIKSNGFLTTKHNEIVIDDLVPFTTYNVTFSSVLHETDRQLYVNTLDTERCSNLQLISVAPPIENLEVYSIDLNSASLRFDLPKNPKGVHKEIQISKFPGAPTNVTYKIVDCHISTDYCHLNITWSHPYNENGTITSFNIILNSTNKHENSEEDQYIHEVYRVENKSYSSNYTYQIKYLPYSTQYTLYLQSANAMYKSDITKLIVKTDDIGKHIDQSPKLLGKKDSTLLFKIPNLDRRLDFYTLTIIVQDFDRNKQIVPELMENNKIVDLVCHKYGDTWISQILKIENNDTKTITIGNSEKEKIKPKTKYCITFIITNTYKETEHDVVYYEKLETPDSPAATKEASTSSAYNHLYVLLLLLLLVPIGFLTYR</sequence>
<evidence type="ECO:0000313" key="3">
    <source>
        <dbReference type="Proteomes" id="UP001162156"/>
    </source>
</evidence>
<gene>
    <name evidence="2" type="ORF">NQ314_015607</name>
</gene>
<dbReference type="Proteomes" id="UP001162156">
    <property type="component" value="Unassembled WGS sequence"/>
</dbReference>
<comment type="caution">
    <text evidence="2">The sequence shown here is derived from an EMBL/GenBank/DDBJ whole genome shotgun (WGS) entry which is preliminary data.</text>
</comment>
<evidence type="ECO:0000313" key="2">
    <source>
        <dbReference type="EMBL" id="KAJ8931473.1"/>
    </source>
</evidence>
<reference evidence="2" key="1">
    <citation type="journal article" date="2023" name="Insect Mol. Biol.">
        <title>Genome sequencing provides insights into the evolution of gene families encoding plant cell wall-degrading enzymes in longhorned beetles.</title>
        <authorList>
            <person name="Shin N.R."/>
            <person name="Okamura Y."/>
            <person name="Kirsch R."/>
            <person name="Pauchet Y."/>
        </authorList>
    </citation>
    <scope>NUCLEOTIDE SEQUENCE</scope>
    <source>
        <strain evidence="2">RBIC_L_NR</strain>
    </source>
</reference>
<dbReference type="InterPro" id="IPR013783">
    <property type="entry name" value="Ig-like_fold"/>
</dbReference>
<dbReference type="AlphaFoldDB" id="A0AAV8WYH3"/>
<accession>A0AAV8WYH3</accession>
<protein>
    <recommendedName>
        <fullName evidence="4">Fibronectin type-III domain-containing protein</fullName>
    </recommendedName>
</protein>
<dbReference type="SUPFAM" id="SSF49265">
    <property type="entry name" value="Fibronectin type III"/>
    <property type="match status" value="2"/>
</dbReference>
<proteinExistence type="predicted"/>
<dbReference type="EMBL" id="JANEYF010004329">
    <property type="protein sequence ID" value="KAJ8931473.1"/>
    <property type="molecule type" value="Genomic_DNA"/>
</dbReference>
<dbReference type="InterPro" id="IPR036116">
    <property type="entry name" value="FN3_sf"/>
</dbReference>
<keyword evidence="1" id="KW-0812">Transmembrane</keyword>
<name>A0AAV8WYH3_9CUCU</name>
<evidence type="ECO:0000256" key="1">
    <source>
        <dbReference type="SAM" id="Phobius"/>
    </source>
</evidence>
<keyword evidence="3" id="KW-1185">Reference proteome</keyword>